<reference evidence="1 2" key="1">
    <citation type="journal article" date="2019" name="Sci. Rep.">
        <title>Orb-weaving spider Araneus ventricosus genome elucidates the spidroin gene catalogue.</title>
        <authorList>
            <person name="Kono N."/>
            <person name="Nakamura H."/>
            <person name="Ohtoshi R."/>
            <person name="Moran D.A.P."/>
            <person name="Shinohara A."/>
            <person name="Yoshida Y."/>
            <person name="Fujiwara M."/>
            <person name="Mori M."/>
            <person name="Tomita M."/>
            <person name="Arakawa K."/>
        </authorList>
    </citation>
    <scope>NUCLEOTIDE SEQUENCE [LARGE SCALE GENOMIC DNA]</scope>
</reference>
<dbReference type="EMBL" id="BGPR01001855">
    <property type="protein sequence ID" value="GBM63196.1"/>
    <property type="molecule type" value="Genomic_DNA"/>
</dbReference>
<organism evidence="1 2">
    <name type="scientific">Araneus ventricosus</name>
    <name type="common">Orbweaver spider</name>
    <name type="synonym">Epeira ventricosa</name>
    <dbReference type="NCBI Taxonomy" id="182803"/>
    <lineage>
        <taxon>Eukaryota</taxon>
        <taxon>Metazoa</taxon>
        <taxon>Ecdysozoa</taxon>
        <taxon>Arthropoda</taxon>
        <taxon>Chelicerata</taxon>
        <taxon>Arachnida</taxon>
        <taxon>Araneae</taxon>
        <taxon>Araneomorphae</taxon>
        <taxon>Entelegynae</taxon>
        <taxon>Araneoidea</taxon>
        <taxon>Araneidae</taxon>
        <taxon>Araneus</taxon>
    </lineage>
</organism>
<protein>
    <submittedName>
        <fullName evidence="1">Uncharacterized protein</fullName>
    </submittedName>
</protein>
<sequence>MVTSELSLTCCKLTASLHSCHDKFVANLHSCHDKFVASLLQTKIAIWAFAVPSQVPPPLTTPLFYVTDSSALKLKTYLIPDSNFSWQKACHKFVMTRVQACSKLTKASKSPWNELAASLPCKLIANYSKNRVRTQPGIELATYRLVARRRYHSASSTTRGEDRFR</sequence>
<name>A0A4Y2HD27_ARAVE</name>
<accession>A0A4Y2HD27</accession>
<proteinExistence type="predicted"/>
<gene>
    <name evidence="1" type="ORF">AVEN_58632_1</name>
</gene>
<dbReference type="Proteomes" id="UP000499080">
    <property type="component" value="Unassembled WGS sequence"/>
</dbReference>
<dbReference type="AlphaFoldDB" id="A0A4Y2HD27"/>
<evidence type="ECO:0000313" key="1">
    <source>
        <dbReference type="EMBL" id="GBM63196.1"/>
    </source>
</evidence>
<comment type="caution">
    <text evidence="1">The sequence shown here is derived from an EMBL/GenBank/DDBJ whole genome shotgun (WGS) entry which is preliminary data.</text>
</comment>
<evidence type="ECO:0000313" key="2">
    <source>
        <dbReference type="Proteomes" id="UP000499080"/>
    </source>
</evidence>
<keyword evidence="2" id="KW-1185">Reference proteome</keyword>